<dbReference type="CDD" id="cd01650">
    <property type="entry name" value="RT_nLTR_like"/>
    <property type="match status" value="1"/>
</dbReference>
<name>A0A8C5M417_9ANUR</name>
<reference evidence="2" key="1">
    <citation type="submission" date="2025-05" db="UniProtKB">
        <authorList>
            <consortium name="Ensembl"/>
        </authorList>
    </citation>
    <scope>IDENTIFICATION</scope>
</reference>
<proteinExistence type="predicted"/>
<dbReference type="OrthoDB" id="416119at2759"/>
<organism evidence="2 3">
    <name type="scientific">Leptobrachium leishanense</name>
    <name type="common">Leishan spiny toad</name>
    <dbReference type="NCBI Taxonomy" id="445787"/>
    <lineage>
        <taxon>Eukaryota</taxon>
        <taxon>Metazoa</taxon>
        <taxon>Chordata</taxon>
        <taxon>Craniata</taxon>
        <taxon>Vertebrata</taxon>
        <taxon>Euteleostomi</taxon>
        <taxon>Amphibia</taxon>
        <taxon>Batrachia</taxon>
        <taxon>Anura</taxon>
        <taxon>Pelobatoidea</taxon>
        <taxon>Megophryidae</taxon>
        <taxon>Leptobrachium</taxon>
    </lineage>
</organism>
<dbReference type="InterPro" id="IPR005135">
    <property type="entry name" value="Endo/exonuclease/phosphatase"/>
</dbReference>
<dbReference type="Ensembl" id="ENSLLET00000009480.1">
    <property type="protein sequence ID" value="ENSLLEP00000009125.1"/>
    <property type="gene ID" value="ENSLLEG00000005826.1"/>
</dbReference>
<dbReference type="PANTHER" id="PTHR19446">
    <property type="entry name" value="REVERSE TRANSCRIPTASES"/>
    <property type="match status" value="1"/>
</dbReference>
<dbReference type="SUPFAM" id="SSF56672">
    <property type="entry name" value="DNA/RNA polymerases"/>
    <property type="match status" value="1"/>
</dbReference>
<protein>
    <recommendedName>
        <fullName evidence="1">Reverse transcriptase domain-containing protein</fullName>
    </recommendedName>
</protein>
<dbReference type="GO" id="GO:0003824">
    <property type="term" value="F:catalytic activity"/>
    <property type="evidence" value="ECO:0007669"/>
    <property type="project" value="InterPro"/>
</dbReference>
<dbReference type="InterPro" id="IPR036691">
    <property type="entry name" value="Endo/exonu/phosph_ase_sf"/>
</dbReference>
<dbReference type="Pfam" id="PF00078">
    <property type="entry name" value="RVT_1"/>
    <property type="match status" value="1"/>
</dbReference>
<dbReference type="Pfam" id="PF03372">
    <property type="entry name" value="Exo_endo_phos"/>
    <property type="match status" value="1"/>
</dbReference>
<dbReference type="Proteomes" id="UP000694569">
    <property type="component" value="Unplaced"/>
</dbReference>
<dbReference type="PROSITE" id="PS50878">
    <property type="entry name" value="RT_POL"/>
    <property type="match status" value="1"/>
</dbReference>
<dbReference type="AlphaFoldDB" id="A0A8C5M417"/>
<dbReference type="Ensembl" id="ENSLLET00000009510.1">
    <property type="protein sequence ID" value="ENSLLEP00000009165.1"/>
    <property type="gene ID" value="ENSLLEG00000005846.1"/>
</dbReference>
<evidence type="ECO:0000259" key="1">
    <source>
        <dbReference type="PROSITE" id="PS50878"/>
    </source>
</evidence>
<dbReference type="Gene3D" id="3.60.10.10">
    <property type="entry name" value="Endonuclease/exonuclease/phosphatase"/>
    <property type="match status" value="1"/>
</dbReference>
<sequence length="689" mass="78328">MKIITFNVKGLNLPIKRHSLYRDLHSYNADIVCLQETHFRRLDHPRLYLPQYSQQYHSTYRAKSRGVTILVHNRVAFQSHRIITDPQGRYIILICTINDRTYTLVSVYAPNLSQSTFLATLLDKVSDVLTGTFILCGDLNLSLDPDRDRSGPDNPLRPSRPPRLLCSILEKYQLYDVWRLLHPTERDYTFRSQVHNSYTRIDYFLVAGGTLPYVTDCDIKPFTWSDHSPVQLTLSDTYQYHTRPPWRLDHSLLKHEPATAAIRDALTNFFAENVTPDMCPITIWQAHKTVIRGVCIQWKSRLRKEYMSKRLATLTDIHSLDCRNKISPSPELAAELDSKLGDLKTLEADAYFATLSRLKMKHYTFMNKPGRLLARRLKPTKPQTKVTTLRTPQGPIHTPTAIANEFAAYYEKLYNLATDETRTHPTTDSVEAYLKALHLPTLSDAQSTLLSSALSVEEISDTIKSLPRHKAPGPDGLTDLYYSNFASLLLPHLHKTFEKASELGSFPVDMLRAHVITLPKPGKTPDLCPNLRPISLLNVDLKIYSKALAARLKLILPSLIGQDQVGFIHRRQGPDSTKKLLNLMEAMRRLEQPSLVVSLDAEKAFDRVGWLFMRSTLSKFKFPPKFLNAVQAIYDAPSARVLNSGFLSDEFAISNGTRQGCPLSPLLYALVLEPLAQAIRQNDLIRGFL</sequence>
<evidence type="ECO:0000313" key="3">
    <source>
        <dbReference type="Proteomes" id="UP000694569"/>
    </source>
</evidence>
<dbReference type="GeneTree" id="ENSGT00940000163630"/>
<dbReference type="CDD" id="cd09076">
    <property type="entry name" value="L1-EN"/>
    <property type="match status" value="1"/>
</dbReference>
<evidence type="ECO:0000313" key="2">
    <source>
        <dbReference type="Ensembl" id="ENSLLEP00000009165.1"/>
    </source>
</evidence>
<dbReference type="InterPro" id="IPR043502">
    <property type="entry name" value="DNA/RNA_pol_sf"/>
</dbReference>
<accession>A0A8C5M417</accession>
<keyword evidence="3" id="KW-1185">Reference proteome</keyword>
<feature type="domain" description="Reverse transcriptase" evidence="1">
    <location>
        <begin position="499"/>
        <end position="689"/>
    </location>
</feature>
<dbReference type="SUPFAM" id="SSF56219">
    <property type="entry name" value="DNase I-like"/>
    <property type="match status" value="1"/>
</dbReference>
<dbReference type="InterPro" id="IPR000477">
    <property type="entry name" value="RT_dom"/>
</dbReference>